<dbReference type="PANTHER" id="PTHR43855">
    <property type="entry name" value="THIOSULFATE SULFURTRANSFERASE"/>
    <property type="match status" value="1"/>
</dbReference>
<dbReference type="InterPro" id="IPR001307">
    <property type="entry name" value="Thiosulphate_STrfase_CS"/>
</dbReference>
<organism evidence="5 6">
    <name type="scientific">Chloroflexus aggregans</name>
    <dbReference type="NCBI Taxonomy" id="152260"/>
    <lineage>
        <taxon>Bacteria</taxon>
        <taxon>Bacillati</taxon>
        <taxon>Chloroflexota</taxon>
        <taxon>Chloroflexia</taxon>
        <taxon>Chloroflexales</taxon>
        <taxon>Chloroflexineae</taxon>
        <taxon>Chloroflexaceae</taxon>
        <taxon>Chloroflexus</taxon>
    </lineage>
</organism>
<dbReference type="PROSITE" id="PS00380">
    <property type="entry name" value="RHODANESE_1"/>
    <property type="match status" value="1"/>
</dbReference>
<comment type="caution">
    <text evidence="5">The sequence shown here is derived from an EMBL/GenBank/DDBJ whole genome shotgun (WGS) entry which is preliminary data.</text>
</comment>
<dbReference type="EMBL" id="PNIQ01000164">
    <property type="protein sequence ID" value="PMP85434.1"/>
    <property type="molecule type" value="Genomic_DNA"/>
</dbReference>
<dbReference type="PROSITE" id="PS50206">
    <property type="entry name" value="RHODANESE_3"/>
    <property type="match status" value="2"/>
</dbReference>
<dbReference type="Pfam" id="PF00581">
    <property type="entry name" value="Rhodanese"/>
    <property type="match status" value="2"/>
</dbReference>
<dbReference type="Gene3D" id="3.40.250.10">
    <property type="entry name" value="Rhodanese-like domain"/>
    <property type="match status" value="2"/>
</dbReference>
<dbReference type="AlphaFoldDB" id="A0A2J6XCH0"/>
<evidence type="ECO:0000313" key="6">
    <source>
        <dbReference type="Proteomes" id="UP000243376"/>
    </source>
</evidence>
<dbReference type="Proteomes" id="UP000243376">
    <property type="component" value="Unassembled WGS sequence"/>
</dbReference>
<dbReference type="PANTHER" id="PTHR43855:SF1">
    <property type="entry name" value="THIOSULFATE SULFURTRANSFERASE"/>
    <property type="match status" value="1"/>
</dbReference>
<gene>
    <name evidence="5" type="ORF">C0184_02400</name>
</gene>
<protein>
    <recommendedName>
        <fullName evidence="3">Sulfurtransferase</fullName>
    </recommendedName>
</protein>
<dbReference type="InterPro" id="IPR036873">
    <property type="entry name" value="Rhodanese-like_dom_sf"/>
</dbReference>
<feature type="domain" description="Rhodanese" evidence="4">
    <location>
        <begin position="160"/>
        <end position="280"/>
    </location>
</feature>
<sequence>MSGYAHPEALVETQWVADHLNDPKVRIVESDEDLLLYDTGHIPGAVKIDWVQDLNDPVIRDYLDSERFAALMRAKGISNDTTVVLYGDKHNWWATYAFWVFKLFGHRDVRIMNGGRAKWIAEGRPLTREVPLYPPGSYVAPPRDDSTIRAFRDQVLEFVRQRKGVLVDVRSSQEYTGERTHMPDYPQEGTLRGGHIPTAVNIPWAKAVNEDSTFKSVEELQELYATHGVTPDKEVIAYCRIGERSSHTWFVLTYLLGYPHVRNYDGSWTEWGNSVGLPIEKNV</sequence>
<evidence type="ECO:0000256" key="1">
    <source>
        <dbReference type="ARBA" id="ARBA00022737"/>
    </source>
</evidence>
<comment type="catalytic activity">
    <reaction evidence="2">
        <text>thiosulfate + hydrogen cyanide = thiocyanate + sulfite + 2 H(+)</text>
        <dbReference type="Rhea" id="RHEA:16881"/>
        <dbReference type="ChEBI" id="CHEBI:15378"/>
        <dbReference type="ChEBI" id="CHEBI:17359"/>
        <dbReference type="ChEBI" id="CHEBI:18022"/>
        <dbReference type="ChEBI" id="CHEBI:18407"/>
        <dbReference type="ChEBI" id="CHEBI:33542"/>
        <dbReference type="EC" id="2.8.1.1"/>
    </reaction>
</comment>
<evidence type="ECO:0000256" key="2">
    <source>
        <dbReference type="ARBA" id="ARBA00047549"/>
    </source>
</evidence>
<dbReference type="SUPFAM" id="SSF52821">
    <property type="entry name" value="Rhodanese/Cell cycle control phosphatase"/>
    <property type="match status" value="2"/>
</dbReference>
<feature type="domain" description="Rhodanese" evidence="4">
    <location>
        <begin position="21"/>
        <end position="128"/>
    </location>
</feature>
<dbReference type="InterPro" id="IPR051126">
    <property type="entry name" value="Thiosulfate_sulfurtransferase"/>
</dbReference>
<reference evidence="5 6" key="1">
    <citation type="submission" date="2018-01" db="EMBL/GenBank/DDBJ databases">
        <title>Metagenomic assembled genomes from two thermal pools in the Uzon Caldera, Kamchatka, Russia.</title>
        <authorList>
            <person name="Wilkins L."/>
            <person name="Ettinger C."/>
        </authorList>
    </citation>
    <scope>NUCLEOTIDE SEQUENCE [LARGE SCALE GENOMIC DNA]</scope>
    <source>
        <strain evidence="5">ZAV-02</strain>
    </source>
</reference>
<evidence type="ECO:0000259" key="4">
    <source>
        <dbReference type="PROSITE" id="PS50206"/>
    </source>
</evidence>
<keyword evidence="3 5" id="KW-0808">Transferase</keyword>
<dbReference type="InterPro" id="IPR001763">
    <property type="entry name" value="Rhodanese-like_dom"/>
</dbReference>
<keyword evidence="1" id="KW-0677">Repeat</keyword>
<evidence type="ECO:0000256" key="3">
    <source>
        <dbReference type="RuleBase" id="RU000507"/>
    </source>
</evidence>
<proteinExistence type="predicted"/>
<accession>A0A2J6XCH0</accession>
<dbReference type="PROSITE" id="PS00683">
    <property type="entry name" value="RHODANESE_2"/>
    <property type="match status" value="1"/>
</dbReference>
<dbReference type="CDD" id="cd01449">
    <property type="entry name" value="TST_Repeat_2"/>
    <property type="match status" value="1"/>
</dbReference>
<dbReference type="SMART" id="SM00450">
    <property type="entry name" value="RHOD"/>
    <property type="match status" value="2"/>
</dbReference>
<dbReference type="CDD" id="cd01448">
    <property type="entry name" value="TST_Repeat_1"/>
    <property type="match status" value="1"/>
</dbReference>
<dbReference type="GO" id="GO:0004792">
    <property type="term" value="F:thiosulfate-cyanide sulfurtransferase activity"/>
    <property type="evidence" value="ECO:0007669"/>
    <property type="project" value="UniProtKB-EC"/>
</dbReference>
<evidence type="ECO:0000313" key="5">
    <source>
        <dbReference type="EMBL" id="PMP85434.1"/>
    </source>
</evidence>
<name>A0A2J6XCH0_9CHLR</name>